<dbReference type="EnsemblPlants" id="Pp3c5_13940V3.1">
    <property type="protein sequence ID" value="PAC:32956047.CDS.1"/>
    <property type="gene ID" value="Pp3c5_13940"/>
</dbReference>
<reference evidence="2" key="3">
    <citation type="submission" date="2020-12" db="UniProtKB">
        <authorList>
            <consortium name="EnsemblPlants"/>
        </authorList>
    </citation>
    <scope>IDENTIFICATION</scope>
</reference>
<keyword evidence="3" id="KW-1185">Reference proteome</keyword>
<proteinExistence type="predicted"/>
<dbReference type="Proteomes" id="UP000006727">
    <property type="component" value="Chromosome 5"/>
</dbReference>
<evidence type="ECO:0000313" key="3">
    <source>
        <dbReference type="Proteomes" id="UP000006727"/>
    </source>
</evidence>
<dbReference type="InParanoid" id="A0A2K1KJK7"/>
<reference evidence="1 3" key="2">
    <citation type="journal article" date="2018" name="Plant J.">
        <title>The Physcomitrella patens chromosome-scale assembly reveals moss genome structure and evolution.</title>
        <authorList>
            <person name="Lang D."/>
            <person name="Ullrich K.K."/>
            <person name="Murat F."/>
            <person name="Fuchs J."/>
            <person name="Jenkins J."/>
            <person name="Haas F.B."/>
            <person name="Piednoel M."/>
            <person name="Gundlach H."/>
            <person name="Van Bel M."/>
            <person name="Meyberg R."/>
            <person name="Vives C."/>
            <person name="Morata J."/>
            <person name="Symeonidi A."/>
            <person name="Hiss M."/>
            <person name="Muchero W."/>
            <person name="Kamisugi Y."/>
            <person name="Saleh O."/>
            <person name="Blanc G."/>
            <person name="Decker E.L."/>
            <person name="van Gessel N."/>
            <person name="Grimwood J."/>
            <person name="Hayes R.D."/>
            <person name="Graham S.W."/>
            <person name="Gunter L.E."/>
            <person name="McDaniel S.F."/>
            <person name="Hoernstein S.N.W."/>
            <person name="Larsson A."/>
            <person name="Li F.W."/>
            <person name="Perroud P.F."/>
            <person name="Phillips J."/>
            <person name="Ranjan P."/>
            <person name="Rokshar D.S."/>
            <person name="Rothfels C.J."/>
            <person name="Schneider L."/>
            <person name="Shu S."/>
            <person name="Stevenson D.W."/>
            <person name="Thummler F."/>
            <person name="Tillich M."/>
            <person name="Villarreal Aguilar J.C."/>
            <person name="Widiez T."/>
            <person name="Wong G.K."/>
            <person name="Wymore A."/>
            <person name="Zhang Y."/>
            <person name="Zimmer A.D."/>
            <person name="Quatrano R.S."/>
            <person name="Mayer K.F.X."/>
            <person name="Goodstein D."/>
            <person name="Casacuberta J.M."/>
            <person name="Vandepoele K."/>
            <person name="Reski R."/>
            <person name="Cuming A.C."/>
            <person name="Tuskan G.A."/>
            <person name="Maumus F."/>
            <person name="Salse J."/>
            <person name="Schmutz J."/>
            <person name="Rensing S.A."/>
        </authorList>
    </citation>
    <scope>NUCLEOTIDE SEQUENCE [LARGE SCALE GENOMIC DNA]</scope>
    <source>
        <strain evidence="2 3">cv. Gransden 2004</strain>
    </source>
</reference>
<dbReference type="EMBL" id="ABEU02000005">
    <property type="protein sequence ID" value="PNR53964.1"/>
    <property type="molecule type" value="Genomic_DNA"/>
</dbReference>
<accession>A0A2K1KJK7</accession>
<dbReference type="AlphaFoldDB" id="A0A2K1KJK7"/>
<sequence>MRNHISLKNGVTYEKSAIYRWMQECQNSSKEPTFFVTENLIIAPLKPSIAL</sequence>
<dbReference type="PaxDb" id="3218-PP1S297_28V6.1"/>
<reference evidence="1 3" key="1">
    <citation type="journal article" date="2008" name="Science">
        <title>The Physcomitrella genome reveals evolutionary insights into the conquest of land by plants.</title>
        <authorList>
            <person name="Rensing S."/>
            <person name="Lang D."/>
            <person name="Zimmer A."/>
            <person name="Terry A."/>
            <person name="Salamov A."/>
            <person name="Shapiro H."/>
            <person name="Nishiyama T."/>
            <person name="Perroud P.-F."/>
            <person name="Lindquist E."/>
            <person name="Kamisugi Y."/>
            <person name="Tanahashi T."/>
            <person name="Sakakibara K."/>
            <person name="Fujita T."/>
            <person name="Oishi K."/>
            <person name="Shin-I T."/>
            <person name="Kuroki Y."/>
            <person name="Toyoda A."/>
            <person name="Suzuki Y."/>
            <person name="Hashimoto A."/>
            <person name="Yamaguchi K."/>
            <person name="Sugano A."/>
            <person name="Kohara Y."/>
            <person name="Fujiyama A."/>
            <person name="Anterola A."/>
            <person name="Aoki S."/>
            <person name="Ashton N."/>
            <person name="Barbazuk W.B."/>
            <person name="Barker E."/>
            <person name="Bennetzen J."/>
            <person name="Bezanilla M."/>
            <person name="Blankenship R."/>
            <person name="Cho S.H."/>
            <person name="Dutcher S."/>
            <person name="Estelle M."/>
            <person name="Fawcett J.A."/>
            <person name="Gundlach H."/>
            <person name="Hanada K."/>
            <person name="Heyl A."/>
            <person name="Hicks K.A."/>
            <person name="Hugh J."/>
            <person name="Lohr M."/>
            <person name="Mayer K."/>
            <person name="Melkozernov A."/>
            <person name="Murata T."/>
            <person name="Nelson D."/>
            <person name="Pils B."/>
            <person name="Prigge M."/>
            <person name="Reiss B."/>
            <person name="Renner T."/>
            <person name="Rombauts S."/>
            <person name="Rushton P."/>
            <person name="Sanderfoot A."/>
            <person name="Schween G."/>
            <person name="Shiu S.-H."/>
            <person name="Stueber K."/>
            <person name="Theodoulou F.L."/>
            <person name="Tu H."/>
            <person name="Van de Peer Y."/>
            <person name="Verrier P.J."/>
            <person name="Waters E."/>
            <person name="Wood A."/>
            <person name="Yang L."/>
            <person name="Cove D."/>
            <person name="Cuming A."/>
            <person name="Hasebe M."/>
            <person name="Lucas S."/>
            <person name="Mishler D.B."/>
            <person name="Reski R."/>
            <person name="Grigoriev I."/>
            <person name="Quatrano R.S."/>
            <person name="Boore J.L."/>
        </authorList>
    </citation>
    <scope>NUCLEOTIDE SEQUENCE [LARGE SCALE GENOMIC DNA]</scope>
    <source>
        <strain evidence="2 3">cv. Gransden 2004</strain>
    </source>
</reference>
<gene>
    <name evidence="1" type="ORF">PHYPA_007639</name>
</gene>
<evidence type="ECO:0000313" key="2">
    <source>
        <dbReference type="EnsemblPlants" id="PAC:32956047.CDS.1"/>
    </source>
</evidence>
<evidence type="ECO:0000313" key="1">
    <source>
        <dbReference type="EMBL" id="PNR53964.1"/>
    </source>
</evidence>
<protein>
    <recommendedName>
        <fullName evidence="4">U-box domain-containing protein</fullName>
    </recommendedName>
</protein>
<dbReference type="Gramene" id="Pp3c5_13940V3.1">
    <property type="protein sequence ID" value="PAC:32956047.CDS.1"/>
    <property type="gene ID" value="Pp3c5_13940"/>
</dbReference>
<evidence type="ECO:0008006" key="4">
    <source>
        <dbReference type="Google" id="ProtNLM"/>
    </source>
</evidence>
<organism evidence="1">
    <name type="scientific">Physcomitrium patens</name>
    <name type="common">Spreading-leaved earth moss</name>
    <name type="synonym">Physcomitrella patens</name>
    <dbReference type="NCBI Taxonomy" id="3218"/>
    <lineage>
        <taxon>Eukaryota</taxon>
        <taxon>Viridiplantae</taxon>
        <taxon>Streptophyta</taxon>
        <taxon>Embryophyta</taxon>
        <taxon>Bryophyta</taxon>
        <taxon>Bryophytina</taxon>
        <taxon>Bryopsida</taxon>
        <taxon>Funariidae</taxon>
        <taxon>Funariales</taxon>
        <taxon>Funariaceae</taxon>
        <taxon>Physcomitrium</taxon>
    </lineage>
</organism>
<name>A0A2K1KJK7_PHYPA</name>